<dbReference type="HOGENOM" id="CLU_021695_3_0_1"/>
<dbReference type="VEuPathDB" id="FungiDB:A1Q1_03937"/>
<dbReference type="GO" id="GO:0007264">
    <property type="term" value="P:small GTPase-mediated signal transduction"/>
    <property type="evidence" value="ECO:0007669"/>
    <property type="project" value="InterPro"/>
</dbReference>
<dbReference type="InterPro" id="IPR018203">
    <property type="entry name" value="GDP_dissociation_inhibitor"/>
</dbReference>
<reference evidence="2 3" key="1">
    <citation type="journal article" date="2012" name="Eukaryot. Cell">
        <title>Draft genome sequence of CBS 2479, the standard type strain of Trichosporon asahii.</title>
        <authorList>
            <person name="Yang R.Y."/>
            <person name="Li H.T."/>
            <person name="Zhu H."/>
            <person name="Zhou G.P."/>
            <person name="Wang M."/>
            <person name="Wang L."/>
        </authorList>
    </citation>
    <scope>NUCLEOTIDE SEQUENCE [LARGE SCALE GENOMIC DNA]</scope>
    <source>
        <strain evidence="3">ATCC 90039 / CBS 2479 / JCM 2466 / KCTC 7840 / NCYC 2677 / UAMH 7654</strain>
    </source>
</reference>
<organism evidence="2 3">
    <name type="scientific">Trichosporon asahii var. asahii (strain ATCC 90039 / CBS 2479 / JCM 2466 / KCTC 7840 / NBRC 103889/ NCYC 2677 / UAMH 7654)</name>
    <name type="common">Yeast</name>
    <dbReference type="NCBI Taxonomy" id="1186058"/>
    <lineage>
        <taxon>Eukaryota</taxon>
        <taxon>Fungi</taxon>
        <taxon>Dikarya</taxon>
        <taxon>Basidiomycota</taxon>
        <taxon>Agaricomycotina</taxon>
        <taxon>Tremellomycetes</taxon>
        <taxon>Trichosporonales</taxon>
        <taxon>Trichosporonaceae</taxon>
        <taxon>Trichosporon</taxon>
    </lineage>
</organism>
<dbReference type="Gene3D" id="3.50.50.60">
    <property type="entry name" value="FAD/NAD(P)-binding domain"/>
    <property type="match status" value="1"/>
</dbReference>
<dbReference type="SUPFAM" id="SSF51905">
    <property type="entry name" value="FAD/NAD(P)-binding domain"/>
    <property type="match status" value="1"/>
</dbReference>
<gene>
    <name evidence="2" type="ORF">A1Q1_03937</name>
</gene>
<dbReference type="Gene3D" id="1.10.405.10">
    <property type="entry name" value="Guanine Nucleotide Dissociation Inhibitor, domain 1"/>
    <property type="match status" value="1"/>
</dbReference>
<dbReference type="Proteomes" id="UP000002748">
    <property type="component" value="Unassembled WGS sequence"/>
</dbReference>
<evidence type="ECO:0008006" key="4">
    <source>
        <dbReference type="Google" id="ProtNLM"/>
    </source>
</evidence>
<dbReference type="AlphaFoldDB" id="J5QH06"/>
<dbReference type="InterPro" id="IPR036188">
    <property type="entry name" value="FAD/NAD-bd_sf"/>
</dbReference>
<dbReference type="KEGG" id="tasa:A1Q1_03937"/>
<dbReference type="GO" id="GO:0005829">
    <property type="term" value="C:cytosol"/>
    <property type="evidence" value="ECO:0007669"/>
    <property type="project" value="TreeGrafter"/>
</dbReference>
<dbReference type="GO" id="GO:0005092">
    <property type="term" value="F:GDP-dissociation inhibitor activity"/>
    <property type="evidence" value="ECO:0007669"/>
    <property type="project" value="InterPro"/>
</dbReference>
<comment type="caution">
    <text evidence="2">The sequence shown here is derived from an EMBL/GenBank/DDBJ whole genome shotgun (WGS) entry which is preliminary data.</text>
</comment>
<sequence length="517" mass="55534">MLDSDRYDVIVLGTGLAESIAAAALAKAGKSVLHLDPNEYYGGEQASLTLDELVAWAEARGAESSEPSSSESSSSWTATPYGSSQRAIYTHCSTTGLGSLAQDRRRYALSLFPALMVSRGTLVSTLISSDVAKYVGFRLLDGVSMWDASSDSPRRVPGSKEDVFRDKWISLPEKRKLMNALLFAGGEFEEDEVFKGELSSWSHELIPGAGGKDMLAFLKETFALPDHLAQAVAYAVSFATPEEQSVPALVRARRYLRSIGRYGPSAFLVGQYGGAGEVAQGYCRACAVFGGTYVLGPEAMPEIEAAGADSAAGDDAKDQGGVQVKVPAHPTPLRATHLVTSPFFLAKVTKASGSEKNVTAHAVAVVTSQPGCLKRPAKEDEEAEDDDTGVVIFPPTDNSPLVRALIMGEGTGSCPAGQWVVYLFSELEGEKDPKELLRPYLEKIGGEVAFEAYYLAHRAKDTQEAPEGVVLVQPYSGRHMLTEGLDWEAEQGEKAFRAVLPEGEFFPKPEGEEDEDE</sequence>
<dbReference type="PANTHER" id="PTHR11787:SF4">
    <property type="entry name" value="CHM, RAB ESCORT PROTEIN 1"/>
    <property type="match status" value="1"/>
</dbReference>
<dbReference type="GO" id="GO:0005968">
    <property type="term" value="C:Rab-protein geranylgeranyltransferase complex"/>
    <property type="evidence" value="ECO:0007669"/>
    <property type="project" value="TreeGrafter"/>
</dbReference>
<proteinExistence type="inferred from homology"/>
<evidence type="ECO:0000313" key="2">
    <source>
        <dbReference type="EMBL" id="EJT47308.1"/>
    </source>
</evidence>
<dbReference type="GO" id="GO:0005634">
    <property type="term" value="C:nucleus"/>
    <property type="evidence" value="ECO:0007669"/>
    <property type="project" value="TreeGrafter"/>
</dbReference>
<dbReference type="RefSeq" id="XP_014177837.1">
    <property type="nucleotide sequence ID" value="XM_014322362.1"/>
</dbReference>
<dbReference type="PRINTS" id="PR00891">
    <property type="entry name" value="RABGDIREP"/>
</dbReference>
<accession>J5QH06</accession>
<dbReference type="PANTHER" id="PTHR11787">
    <property type="entry name" value="RAB GDP-DISSOCIATION INHIBITOR"/>
    <property type="match status" value="1"/>
</dbReference>
<evidence type="ECO:0000313" key="3">
    <source>
        <dbReference type="Proteomes" id="UP000002748"/>
    </source>
</evidence>
<dbReference type="EMBL" id="ALBS01000258">
    <property type="protein sequence ID" value="EJT47308.1"/>
    <property type="molecule type" value="Genomic_DNA"/>
</dbReference>
<dbReference type="GO" id="GO:0016192">
    <property type="term" value="P:vesicle-mediated transport"/>
    <property type="evidence" value="ECO:0007669"/>
    <property type="project" value="TreeGrafter"/>
</dbReference>
<evidence type="ECO:0000256" key="1">
    <source>
        <dbReference type="ARBA" id="ARBA00005593"/>
    </source>
</evidence>
<dbReference type="GeneID" id="25987450"/>
<dbReference type="OrthoDB" id="9446342at2759"/>
<comment type="similarity">
    <text evidence="1">Belongs to the Rab GDI family.</text>
</comment>
<dbReference type="Gene3D" id="3.30.519.10">
    <property type="entry name" value="Guanine Nucleotide Dissociation Inhibitor, domain 2"/>
    <property type="match status" value="1"/>
</dbReference>
<dbReference type="Pfam" id="PF00996">
    <property type="entry name" value="GDI"/>
    <property type="match status" value="2"/>
</dbReference>
<name>J5QH06_TRIAS</name>
<dbReference type="SUPFAM" id="SSF54373">
    <property type="entry name" value="FAD-linked reductases, C-terminal domain"/>
    <property type="match status" value="1"/>
</dbReference>
<protein>
    <recommendedName>
        <fullName evidence="4">Rab proteins geranylgeranyltransferase</fullName>
    </recommendedName>
</protein>